<feature type="region of interest" description="Disordered" evidence="9">
    <location>
        <begin position="352"/>
        <end position="379"/>
    </location>
</feature>
<feature type="region of interest" description="Disordered" evidence="9">
    <location>
        <begin position="153"/>
        <end position="183"/>
    </location>
</feature>
<dbReference type="Gene3D" id="2.60.120.10">
    <property type="entry name" value="Jelly Rolls"/>
    <property type="match status" value="1"/>
</dbReference>
<accession>A0ABY6L6H9</accession>
<feature type="compositionally biased region" description="Basic and acidic residues" evidence="9">
    <location>
        <begin position="568"/>
        <end position="609"/>
    </location>
</feature>
<keyword evidence="6 10" id="KW-0472">Membrane</keyword>
<dbReference type="InterPro" id="IPR000595">
    <property type="entry name" value="cNMP-bd_dom"/>
</dbReference>
<dbReference type="PROSITE" id="PS50042">
    <property type="entry name" value="CNMP_BINDING_3"/>
    <property type="match status" value="1"/>
</dbReference>
<comment type="subcellular location">
    <subcellularLocation>
        <location evidence="1">Membrane</location>
        <topology evidence="1">Multi-pass membrane protein</topology>
    </subcellularLocation>
</comment>
<evidence type="ECO:0000259" key="11">
    <source>
        <dbReference type="PROSITE" id="PS50042"/>
    </source>
</evidence>
<evidence type="ECO:0000256" key="2">
    <source>
        <dbReference type="ARBA" id="ARBA00022448"/>
    </source>
</evidence>
<evidence type="ECO:0000313" key="13">
    <source>
        <dbReference type="Proteomes" id="UP001235939"/>
    </source>
</evidence>
<organism evidence="12 13">
    <name type="scientific">Cordylochernes scorpioides</name>
    <dbReference type="NCBI Taxonomy" id="51811"/>
    <lineage>
        <taxon>Eukaryota</taxon>
        <taxon>Metazoa</taxon>
        <taxon>Ecdysozoa</taxon>
        <taxon>Arthropoda</taxon>
        <taxon>Chelicerata</taxon>
        <taxon>Arachnida</taxon>
        <taxon>Pseudoscorpiones</taxon>
        <taxon>Cheliferoidea</taxon>
        <taxon>Chernetidae</taxon>
        <taxon>Cordylochernes</taxon>
    </lineage>
</organism>
<name>A0ABY6L6H9_9ARAC</name>
<dbReference type="PROSITE" id="PS00889">
    <property type="entry name" value="CNMP_BINDING_2"/>
    <property type="match status" value="1"/>
</dbReference>
<feature type="region of interest" description="Disordered" evidence="9">
    <location>
        <begin position="815"/>
        <end position="883"/>
    </location>
</feature>
<evidence type="ECO:0000256" key="9">
    <source>
        <dbReference type="SAM" id="MobiDB-lite"/>
    </source>
</evidence>
<evidence type="ECO:0000256" key="7">
    <source>
        <dbReference type="ARBA" id="ARBA00023286"/>
    </source>
</evidence>
<dbReference type="SUPFAM" id="SSF51206">
    <property type="entry name" value="cAMP-binding domain-like"/>
    <property type="match status" value="1"/>
</dbReference>
<feature type="compositionally biased region" description="Polar residues" evidence="9">
    <location>
        <begin position="1034"/>
        <end position="1044"/>
    </location>
</feature>
<keyword evidence="2" id="KW-0813">Transport</keyword>
<feature type="region of interest" description="Disordered" evidence="9">
    <location>
        <begin position="984"/>
        <end position="1044"/>
    </location>
</feature>
<keyword evidence="3 10" id="KW-0812">Transmembrane</keyword>
<feature type="region of interest" description="Disordered" evidence="9">
    <location>
        <begin position="896"/>
        <end position="948"/>
    </location>
</feature>
<keyword evidence="8" id="KW-0407">Ion channel</keyword>
<gene>
    <name evidence="12" type="ORF">LAZ67_14000449</name>
</gene>
<dbReference type="EMBL" id="CP092876">
    <property type="protein sequence ID" value="UYV76464.1"/>
    <property type="molecule type" value="Genomic_DNA"/>
</dbReference>
<feature type="compositionally biased region" description="Low complexity" evidence="9">
    <location>
        <begin position="506"/>
        <end position="529"/>
    </location>
</feature>
<feature type="compositionally biased region" description="Polar residues" evidence="9">
    <location>
        <begin position="855"/>
        <end position="864"/>
    </location>
</feature>
<dbReference type="PANTHER" id="PTHR45638">
    <property type="entry name" value="CYCLIC NUCLEOTIDE-GATED CATION CHANNEL SUBUNIT A"/>
    <property type="match status" value="1"/>
</dbReference>
<evidence type="ECO:0000256" key="4">
    <source>
        <dbReference type="ARBA" id="ARBA00022989"/>
    </source>
</evidence>
<evidence type="ECO:0000256" key="5">
    <source>
        <dbReference type="ARBA" id="ARBA00023065"/>
    </source>
</evidence>
<dbReference type="InterPro" id="IPR050866">
    <property type="entry name" value="CNG_cation_channel"/>
</dbReference>
<keyword evidence="7" id="KW-1071">Ligand-gated ion channel</keyword>
<evidence type="ECO:0000256" key="3">
    <source>
        <dbReference type="ARBA" id="ARBA00022692"/>
    </source>
</evidence>
<keyword evidence="5" id="KW-0406">Ion transport</keyword>
<dbReference type="CDD" id="cd00038">
    <property type="entry name" value="CAP_ED"/>
    <property type="match status" value="1"/>
</dbReference>
<sequence length="1044" mass="115803">MCGRKYAFTIVSYLIGVFIFATIVELDPRENEAICDTTWQPVLRGSFPTRLSCAGQVGNVITNRNASRLEFERLLDGAKLYMRHHKVPRDMQRRVQRWYDYSWSRMERKSERNLRRPTCVKLSLMYLRDQEGPTSIVVCQGPHARRRRHQLCARPAARQAQDGTGAARQPKDPQEGKSLPVNDGRSTRCWGQVTIFQECQPEFLHDLVLKMRAYIFTPGDLICRKGEVAREMFIIADGILEVISESGKVLTQMKAGDFFGEIGILNLDGFNRRTADVRSVGYSELFSLSRDDVLSAMKDYPEAQDILQTMGRKRLMEARLAASGKTAVAPTQDSSDHRPVVVKKLKGLLRGRSQAAKDDDGDSLATATSEDTAALTGNAENPAPLRKLIKKIKWKGPLEGGAQPLKGIAQKFSHFKTQLSSVDGVKNHRQESFSLESVSAAPDLPIGQGLPLLQRIKMLKELENSKKAAAAAEETKPPLTKIGEGLPLLERVKMLRAAEREKEKLAGSSKSSSKGNISSSEASPKSSDPPADDTKNQELPLLKRILLLKEKEAKETKANSGLTPHGSDAGEKESKPDKDTKSGPQKEPKPDKDTKSGPQKEPKPDKESEPQNDPDNAPESGELKEIKATETAPPPPPPPPPPPLPTRLKENNKKSPPQTSEAQVVERREDQQRLPTRAYSSRSRDQLMRQNTPEGYAARRSRFYRMLAVDDLEDDGTNNDGIQDYLAKITKNVRQAMITYMVSSGGYPAKELTASIWWLVQNENQTELKARIIRLEEELRLKDLLIRDLQNALERVGTLIRYFWKGIVTVGQQSGTPYPDREAFSPPPPAVTAEESHDSEEDDEEDDDAFSDDSQQTVMENSPAHQAACQEPRLSPPSEKIEVKPEDMWMLEFQGSRSEESLESAPPTVLVSGDPDEDDLPNNRRHSTGSKPASPPAKSPRKLLAKMGSLRKYSLMDERLLKTSASRRRKLSLQLLFGRSVRQSSECLAEDGGDPAAASPVSDPGSSSWRSEDTALPTISEHSRAAESVVISIPESQPSSGSPP</sequence>
<evidence type="ECO:0000256" key="6">
    <source>
        <dbReference type="ARBA" id="ARBA00023136"/>
    </source>
</evidence>
<evidence type="ECO:0000313" key="12">
    <source>
        <dbReference type="EMBL" id="UYV76464.1"/>
    </source>
</evidence>
<dbReference type="PANTHER" id="PTHR45638:SF7">
    <property type="entry name" value="CYCLIC NUCLEOTIDE-GATED ION CHANNEL-LIKE, ISOFORM E"/>
    <property type="match status" value="1"/>
</dbReference>
<dbReference type="SMART" id="SM00100">
    <property type="entry name" value="cNMP"/>
    <property type="match status" value="1"/>
</dbReference>
<reference evidence="12 13" key="1">
    <citation type="submission" date="2022-01" db="EMBL/GenBank/DDBJ databases">
        <title>A chromosomal length assembly of Cordylochernes scorpioides.</title>
        <authorList>
            <person name="Zeh D."/>
            <person name="Zeh J."/>
        </authorList>
    </citation>
    <scope>NUCLEOTIDE SEQUENCE [LARGE SCALE GENOMIC DNA]</scope>
    <source>
        <strain evidence="12">IN4F17</strain>
        <tissue evidence="12">Whole Body</tissue>
    </source>
</reference>
<feature type="compositionally biased region" description="Basic and acidic residues" evidence="9">
    <location>
        <begin position="547"/>
        <end position="557"/>
    </location>
</feature>
<dbReference type="PROSITE" id="PS00888">
    <property type="entry name" value="CNMP_BINDING_1"/>
    <property type="match status" value="1"/>
</dbReference>
<proteinExistence type="predicted"/>
<feature type="region of interest" description="Disordered" evidence="9">
    <location>
        <begin position="499"/>
        <end position="694"/>
    </location>
</feature>
<feature type="transmembrane region" description="Helical" evidence="10">
    <location>
        <begin position="7"/>
        <end position="24"/>
    </location>
</feature>
<dbReference type="InterPro" id="IPR018488">
    <property type="entry name" value="cNMP-bd_CS"/>
</dbReference>
<dbReference type="Gene3D" id="1.10.287.630">
    <property type="entry name" value="Helix hairpin bin"/>
    <property type="match status" value="1"/>
</dbReference>
<dbReference type="InterPro" id="IPR014710">
    <property type="entry name" value="RmlC-like_jellyroll"/>
</dbReference>
<dbReference type="Pfam" id="PF00027">
    <property type="entry name" value="cNMP_binding"/>
    <property type="match status" value="1"/>
</dbReference>
<keyword evidence="13" id="KW-1185">Reference proteome</keyword>
<keyword evidence="4 10" id="KW-1133">Transmembrane helix</keyword>
<dbReference type="InterPro" id="IPR018490">
    <property type="entry name" value="cNMP-bd_dom_sf"/>
</dbReference>
<dbReference type="SUPFAM" id="SSF101447">
    <property type="entry name" value="Formin homology 2 domain (FH2 domain)"/>
    <property type="match status" value="1"/>
</dbReference>
<protein>
    <recommendedName>
        <fullName evidence="11">Cyclic nucleotide-binding domain-containing protein</fullName>
    </recommendedName>
</protein>
<evidence type="ECO:0000256" key="1">
    <source>
        <dbReference type="ARBA" id="ARBA00004141"/>
    </source>
</evidence>
<feature type="compositionally biased region" description="Pro residues" evidence="9">
    <location>
        <begin position="632"/>
        <end position="645"/>
    </location>
</feature>
<feature type="domain" description="Cyclic nucleotide-binding" evidence="11">
    <location>
        <begin position="195"/>
        <end position="291"/>
    </location>
</feature>
<evidence type="ECO:0000256" key="10">
    <source>
        <dbReference type="SAM" id="Phobius"/>
    </source>
</evidence>
<evidence type="ECO:0000256" key="8">
    <source>
        <dbReference type="ARBA" id="ARBA00023303"/>
    </source>
</evidence>
<dbReference type="Proteomes" id="UP001235939">
    <property type="component" value="Chromosome 14"/>
</dbReference>
<feature type="compositionally biased region" description="Acidic residues" evidence="9">
    <location>
        <begin position="837"/>
        <end position="851"/>
    </location>
</feature>